<dbReference type="InterPro" id="IPR050208">
    <property type="entry name" value="MHC_class-I_related"/>
</dbReference>
<dbReference type="GO" id="GO:0005615">
    <property type="term" value="C:extracellular space"/>
    <property type="evidence" value="ECO:0007669"/>
    <property type="project" value="TreeGrafter"/>
</dbReference>
<organism evidence="5 6">
    <name type="scientific">Clupea harengus</name>
    <name type="common">Atlantic herring</name>
    <dbReference type="NCBI Taxonomy" id="7950"/>
    <lineage>
        <taxon>Eukaryota</taxon>
        <taxon>Metazoa</taxon>
        <taxon>Chordata</taxon>
        <taxon>Craniata</taxon>
        <taxon>Vertebrata</taxon>
        <taxon>Euteleostomi</taxon>
        <taxon>Actinopterygii</taxon>
        <taxon>Neopterygii</taxon>
        <taxon>Teleostei</taxon>
        <taxon>Clupei</taxon>
        <taxon>Clupeiformes</taxon>
        <taxon>Clupeoidei</taxon>
        <taxon>Clupeidae</taxon>
        <taxon>Clupea</taxon>
    </lineage>
</organism>
<protein>
    <submittedName>
        <fullName evidence="6">Major histocompatibility complex class I-related gene protein-like</fullName>
    </submittedName>
</protein>
<evidence type="ECO:0000313" key="5">
    <source>
        <dbReference type="Proteomes" id="UP000515152"/>
    </source>
</evidence>
<keyword evidence="3" id="KW-0472">Membrane</keyword>
<name>A0A6P8H1X6_CLUHA</name>
<dbReference type="SUPFAM" id="SSF54452">
    <property type="entry name" value="MHC antigen-recognition domain"/>
    <property type="match status" value="1"/>
</dbReference>
<dbReference type="OrthoDB" id="8890485at2759"/>
<evidence type="ECO:0000313" key="6">
    <source>
        <dbReference type="RefSeq" id="XP_031441687.1"/>
    </source>
</evidence>
<dbReference type="Proteomes" id="UP000515152">
    <property type="component" value="Chromosome 19"/>
</dbReference>
<dbReference type="PROSITE" id="PS50835">
    <property type="entry name" value="IG_LIKE"/>
    <property type="match status" value="1"/>
</dbReference>
<evidence type="ECO:0000259" key="4">
    <source>
        <dbReference type="PROSITE" id="PS50835"/>
    </source>
</evidence>
<dbReference type="PANTHER" id="PTHR16675:SF193">
    <property type="entry name" value="LOC571647 PROTEIN-RELATED"/>
    <property type="match status" value="1"/>
</dbReference>
<dbReference type="InterPro" id="IPR037055">
    <property type="entry name" value="MHC_I-like_Ag-recog_sf"/>
</dbReference>
<dbReference type="InterPro" id="IPR001039">
    <property type="entry name" value="MHC_I_a_a1/a2"/>
</dbReference>
<dbReference type="InterPro" id="IPR011161">
    <property type="entry name" value="MHC_I-like_Ag-recog"/>
</dbReference>
<dbReference type="InterPro" id="IPR003597">
    <property type="entry name" value="Ig_C1-set"/>
</dbReference>
<dbReference type="InterPro" id="IPR013783">
    <property type="entry name" value="Ig-like_fold"/>
</dbReference>
<dbReference type="RefSeq" id="XP_031441687.1">
    <property type="nucleotide sequence ID" value="XM_031585827.1"/>
</dbReference>
<dbReference type="KEGG" id="char:116224929"/>
<dbReference type="Gene3D" id="2.60.40.10">
    <property type="entry name" value="Immunoglobulins"/>
    <property type="match status" value="1"/>
</dbReference>
<feature type="domain" description="Ig-like" evidence="4">
    <location>
        <begin position="201"/>
        <end position="287"/>
    </location>
</feature>
<dbReference type="InterPro" id="IPR011162">
    <property type="entry name" value="MHC_I/II-like_Ag-recog"/>
</dbReference>
<dbReference type="PANTHER" id="PTHR16675">
    <property type="entry name" value="MHC CLASS I-RELATED"/>
    <property type="match status" value="1"/>
</dbReference>
<keyword evidence="1" id="KW-0325">Glycoprotein</keyword>
<evidence type="ECO:0000256" key="2">
    <source>
        <dbReference type="RuleBase" id="RU004439"/>
    </source>
</evidence>
<dbReference type="GeneID" id="116224929"/>
<dbReference type="Pfam" id="PF07654">
    <property type="entry name" value="C1-set"/>
    <property type="match status" value="1"/>
</dbReference>
<dbReference type="GO" id="GO:0009897">
    <property type="term" value="C:external side of plasma membrane"/>
    <property type="evidence" value="ECO:0007669"/>
    <property type="project" value="TreeGrafter"/>
</dbReference>
<dbReference type="FunFam" id="3.30.500.10:FF:000005">
    <property type="entry name" value="MHC class I antigen ZKA transcript variant 1"/>
    <property type="match status" value="1"/>
</dbReference>
<dbReference type="InterPro" id="IPR036179">
    <property type="entry name" value="Ig-like_dom_sf"/>
</dbReference>
<dbReference type="Pfam" id="PF00129">
    <property type="entry name" value="MHC_I"/>
    <property type="match status" value="1"/>
</dbReference>
<dbReference type="AlphaFoldDB" id="A0A6P8H1X6"/>
<reference evidence="6" key="1">
    <citation type="submission" date="2025-08" db="UniProtKB">
        <authorList>
            <consortium name="RefSeq"/>
        </authorList>
    </citation>
    <scope>IDENTIFICATION</scope>
</reference>
<keyword evidence="3" id="KW-1133">Transmembrane helix</keyword>
<keyword evidence="3" id="KW-0812">Transmembrane</keyword>
<proteinExistence type="inferred from homology"/>
<feature type="transmembrane region" description="Helical" evidence="3">
    <location>
        <begin position="308"/>
        <end position="329"/>
    </location>
</feature>
<dbReference type="PRINTS" id="PR01638">
    <property type="entry name" value="MHCCLASSI"/>
</dbReference>
<dbReference type="GO" id="GO:0006955">
    <property type="term" value="P:immune response"/>
    <property type="evidence" value="ECO:0007669"/>
    <property type="project" value="TreeGrafter"/>
</dbReference>
<keyword evidence="5" id="KW-1185">Reference proteome</keyword>
<accession>A0A6P8H1X6</accession>
<sequence length="351" mass="40230">MSDLKVESLEERHSLHYVYTALSKPVSAPGIYEFTAMGLLDDKKIDYYNSRDKVKIPQQDWMKEKLPAEYWNQGTQSRKSKEQWFKVNVNILMERMRHNNSDIHVLMWRHGCEVITMSDGSLKFERGVDEYSYDAKDFLSFDEYSMQWVAAVNEAVATKHKWDGVPTLNQYTKGYLETECVRWLRDFRRYRDEKEKQTDPPKIHLFAKDGQSSDTLKLTCMATGLYSKNTEISILKSGWSVAKGYPHDFLPNDDGTYQIRLSVDAKKSEIDNYGCEVNHGDQKTTLVAQWPKDGILSTNTPSSIGGCWPYVLGLLGLLVVLVIVGVICVKKGIIEVSEGRLKFSRPSSGMY</sequence>
<dbReference type="Gene3D" id="3.30.500.10">
    <property type="entry name" value="MHC class I-like antigen recognition-like"/>
    <property type="match status" value="1"/>
</dbReference>
<dbReference type="InterPro" id="IPR007110">
    <property type="entry name" value="Ig-like_dom"/>
</dbReference>
<dbReference type="SUPFAM" id="SSF48726">
    <property type="entry name" value="Immunoglobulin"/>
    <property type="match status" value="1"/>
</dbReference>
<evidence type="ECO:0000256" key="1">
    <source>
        <dbReference type="ARBA" id="ARBA00023180"/>
    </source>
</evidence>
<evidence type="ECO:0000256" key="3">
    <source>
        <dbReference type="SAM" id="Phobius"/>
    </source>
</evidence>
<comment type="similarity">
    <text evidence="2">Belongs to the MHC class I family.</text>
</comment>
<gene>
    <name evidence="6" type="primary">LOC116224929</name>
</gene>